<dbReference type="RefSeq" id="WP_175026107.1">
    <property type="nucleotide sequence ID" value="NZ_CABVQC010000082.1"/>
</dbReference>
<protein>
    <submittedName>
        <fullName evidence="1">Uncharacterized protein</fullName>
    </submittedName>
</protein>
<evidence type="ECO:0000313" key="2">
    <source>
        <dbReference type="Proteomes" id="UP000494261"/>
    </source>
</evidence>
<reference evidence="1 2" key="1">
    <citation type="submission" date="2019-09" db="EMBL/GenBank/DDBJ databases">
        <authorList>
            <person name="Depoorter E."/>
        </authorList>
    </citation>
    <scope>NUCLEOTIDE SEQUENCE [LARGE SCALE GENOMIC DNA]</scope>
    <source>
        <strain evidence="1">LMG 13014</strain>
    </source>
</reference>
<sequence length="54" mass="6306">MIRYLLSLLDFVPRFSFPLGYVPAPLIRQGRVSGVRSAKRLANKRRNQRRARHA</sequence>
<accession>A0A6P2SD73</accession>
<dbReference type="Proteomes" id="UP000494261">
    <property type="component" value="Unassembled WGS sequence"/>
</dbReference>
<organism evidence="1 2">
    <name type="scientific">Burkholderia aenigmatica</name>
    <dbReference type="NCBI Taxonomy" id="2015348"/>
    <lineage>
        <taxon>Bacteria</taxon>
        <taxon>Pseudomonadati</taxon>
        <taxon>Pseudomonadota</taxon>
        <taxon>Betaproteobacteria</taxon>
        <taxon>Burkholderiales</taxon>
        <taxon>Burkholderiaceae</taxon>
        <taxon>Burkholderia</taxon>
        <taxon>Burkholderia cepacia complex</taxon>
    </lineage>
</organism>
<gene>
    <name evidence="1" type="ORF">BLA13014_07366</name>
</gene>
<dbReference type="EMBL" id="CABVQC010000082">
    <property type="protein sequence ID" value="VWC47028.1"/>
    <property type="molecule type" value="Genomic_DNA"/>
</dbReference>
<evidence type="ECO:0000313" key="1">
    <source>
        <dbReference type="EMBL" id="VWC47028.1"/>
    </source>
</evidence>
<dbReference type="AlphaFoldDB" id="A0A6P2SD73"/>
<name>A0A6P2SD73_9BURK</name>
<proteinExistence type="predicted"/>